<proteinExistence type="predicted"/>
<accession>A0A540VDI0</accession>
<evidence type="ECO:0000313" key="1">
    <source>
        <dbReference type="EMBL" id="TQE94820.1"/>
    </source>
</evidence>
<gene>
    <name evidence="1" type="ORF">FKY71_17475</name>
</gene>
<organism evidence="1 2">
    <name type="scientific">Spiribacter salinus</name>
    <dbReference type="NCBI Taxonomy" id="1335746"/>
    <lineage>
        <taxon>Bacteria</taxon>
        <taxon>Pseudomonadati</taxon>
        <taxon>Pseudomonadota</taxon>
        <taxon>Gammaproteobacteria</taxon>
        <taxon>Chromatiales</taxon>
        <taxon>Ectothiorhodospiraceae</taxon>
        <taxon>Spiribacter</taxon>
    </lineage>
</organism>
<sequence length="93" mass="10631">MISRQRQRRIRHRTAVIYQIRSAGREHGVTIPLGYRALKKALPDIPEDADNELTPIARELIAERAEELRQLEARLGRNGTCQDIRNTSATISK</sequence>
<dbReference type="EMBL" id="VIFK01000406">
    <property type="protein sequence ID" value="TQE94820.1"/>
    <property type="molecule type" value="Genomic_DNA"/>
</dbReference>
<evidence type="ECO:0000313" key="2">
    <source>
        <dbReference type="Proteomes" id="UP000315400"/>
    </source>
</evidence>
<name>A0A540VDI0_9GAMM</name>
<reference evidence="1 2" key="1">
    <citation type="submission" date="2019-06" db="EMBL/GenBank/DDBJ databases">
        <title>Metagenome assembled Genome of Spiribacter salinus SL48-SHIP from the microbial mat of Salt Lake 48 (Novosibirsk region, Russia).</title>
        <authorList>
            <person name="Shipova A."/>
            <person name="Rozanov A.S."/>
            <person name="Bryanskaya A.V."/>
            <person name="Peltek S.E."/>
        </authorList>
    </citation>
    <scope>NUCLEOTIDE SEQUENCE [LARGE SCALE GENOMIC DNA]</scope>
    <source>
        <strain evidence="1">SL48-SHIP-2</strain>
    </source>
</reference>
<protein>
    <submittedName>
        <fullName evidence="1">Uncharacterized protein</fullName>
    </submittedName>
</protein>
<dbReference type="AlphaFoldDB" id="A0A540VDI0"/>
<dbReference type="Proteomes" id="UP000315400">
    <property type="component" value="Unassembled WGS sequence"/>
</dbReference>
<comment type="caution">
    <text evidence="1">The sequence shown here is derived from an EMBL/GenBank/DDBJ whole genome shotgun (WGS) entry which is preliminary data.</text>
</comment>